<feature type="domain" description="Haem-binding" evidence="1">
    <location>
        <begin position="10"/>
        <end position="145"/>
    </location>
</feature>
<dbReference type="Proteomes" id="UP000514509">
    <property type="component" value="Chromosome"/>
</dbReference>
<evidence type="ECO:0000259" key="1">
    <source>
        <dbReference type="SMART" id="SM01235"/>
    </source>
</evidence>
<sequence length="154" mass="18349">MNKKVLFLIILVLILIQFFRPTKNISRQEQPQALKKRYIIPANVEVTLQKACYDCHSNNTRYPWYAEIQPIAWFLADHVKEGKEELNFDEFLTYPTRKQDHKLEEIVETQEEGTMPLSSYTFIHKEANLNPRQKNEIITWVNTLRQQIQSNKNN</sequence>
<dbReference type="SMART" id="SM01235">
    <property type="entry name" value="Haem_bd"/>
    <property type="match status" value="1"/>
</dbReference>
<name>A0A7L7LC18_9BACT</name>
<keyword evidence="3" id="KW-1185">Reference proteome</keyword>
<dbReference type="InterPro" id="IPR025992">
    <property type="entry name" value="Haem-bd"/>
</dbReference>
<dbReference type="AlphaFoldDB" id="A0A7L7LC18"/>
<evidence type="ECO:0000313" key="2">
    <source>
        <dbReference type="EMBL" id="QMU30388.1"/>
    </source>
</evidence>
<dbReference type="KEGG" id="add:HUW48_21225"/>
<dbReference type="EMBL" id="CP055153">
    <property type="protein sequence ID" value="QMU30388.1"/>
    <property type="molecule type" value="Genomic_DNA"/>
</dbReference>
<gene>
    <name evidence="2" type="ORF">HUW48_21225</name>
</gene>
<protein>
    <submittedName>
        <fullName evidence="2">Heme-binding domain-containing protein</fullName>
    </submittedName>
</protein>
<reference evidence="2 3" key="1">
    <citation type="submission" date="2020-06" db="EMBL/GenBank/DDBJ databases">
        <authorList>
            <person name="Hwang Y.J."/>
        </authorList>
    </citation>
    <scope>NUCLEOTIDE SEQUENCE [LARGE SCALE GENOMIC DNA]</scope>
    <source>
        <strain evidence="2 3">KUDC8001</strain>
    </source>
</reference>
<evidence type="ECO:0000313" key="3">
    <source>
        <dbReference type="Proteomes" id="UP000514509"/>
    </source>
</evidence>
<reference evidence="2 3" key="2">
    <citation type="submission" date="2020-08" db="EMBL/GenBank/DDBJ databases">
        <title>Adhaeribacter dokdonensis sp. nov., isolated from the rhizosphere of Elymus tsukushiensis, a plant native to the Dokdo Islands, Republic of Korea.</title>
        <authorList>
            <person name="Ghim S.Y."/>
        </authorList>
    </citation>
    <scope>NUCLEOTIDE SEQUENCE [LARGE SCALE GENOMIC DNA]</scope>
    <source>
        <strain evidence="2 3">KUDC8001</strain>
    </source>
</reference>
<organism evidence="2 3">
    <name type="scientific">Adhaeribacter radiodurans</name>
    <dbReference type="NCBI Taxonomy" id="2745197"/>
    <lineage>
        <taxon>Bacteria</taxon>
        <taxon>Pseudomonadati</taxon>
        <taxon>Bacteroidota</taxon>
        <taxon>Cytophagia</taxon>
        <taxon>Cytophagales</taxon>
        <taxon>Hymenobacteraceae</taxon>
        <taxon>Adhaeribacter</taxon>
    </lineage>
</organism>
<accession>A0A7L7LC18</accession>
<dbReference type="RefSeq" id="WP_182412835.1">
    <property type="nucleotide sequence ID" value="NZ_CP055153.1"/>
</dbReference>
<dbReference type="Pfam" id="PF14376">
    <property type="entry name" value="Haem_bd"/>
    <property type="match status" value="1"/>
</dbReference>
<proteinExistence type="predicted"/>